<dbReference type="OrthoDB" id="5464618at2"/>
<dbReference type="HOGENOM" id="CLU_083598_1_0_10"/>
<sequence>MIKYHLKRIWNWLRRMGYSRGFGVQSPSAYRFIRYVLTEHYPYYAYSELGKKHKASGHEANKMGRLYFRLANDAQAECWYDYLSGSEIYADYVRSGCRTTVFEAMDSTSVPRHFRIARLSMRADYKTVYRRLVPVASNDSLLILEGINDNPDAKAFWHEVVESAEAVITYDLYACGIVQFDRSKYKHHYVVNF</sequence>
<accession>H1HNJ1</accession>
<dbReference type="RefSeq" id="WP_008565730.1">
    <property type="nucleotide sequence ID" value="NZ_JH594505.1"/>
</dbReference>
<evidence type="ECO:0000313" key="2">
    <source>
        <dbReference type="Proteomes" id="UP000003167"/>
    </source>
</evidence>
<proteinExistence type="predicted"/>
<evidence type="ECO:0000313" key="1">
    <source>
        <dbReference type="EMBL" id="EHO68870.1"/>
    </source>
</evidence>
<dbReference type="AlphaFoldDB" id="H1HNJ1"/>
<protein>
    <submittedName>
        <fullName evidence="1">Uncharacterized protein</fullName>
    </submittedName>
</protein>
<dbReference type="PATRIC" id="fig|999422.3.peg.1826"/>
<comment type="caution">
    <text evidence="1">The sequence shown here is derived from an EMBL/GenBank/DDBJ whole genome shotgun (WGS) entry which is preliminary data.</text>
</comment>
<dbReference type="EMBL" id="AGEK01000030">
    <property type="protein sequence ID" value="EHO68870.1"/>
    <property type="molecule type" value="Genomic_DNA"/>
</dbReference>
<dbReference type="Proteomes" id="UP000003167">
    <property type="component" value="Unassembled WGS sequence"/>
</dbReference>
<reference evidence="1 2" key="1">
    <citation type="submission" date="2011-12" db="EMBL/GenBank/DDBJ databases">
        <title>The Genome Sequence of Prevotella maculosa OT 289.</title>
        <authorList>
            <consortium name="The Broad Institute Genome Sequencing Platform"/>
            <person name="Earl A."/>
            <person name="Ward D."/>
            <person name="Feldgarden M."/>
            <person name="Gevers D."/>
            <person name="Izard J."/>
            <person name="Blanton J.M."/>
            <person name="Mathney J."/>
            <person name="Tanner A.C."/>
            <person name="Dewhirst F.E."/>
            <person name="Young S.K."/>
            <person name="Zeng Q."/>
            <person name="Gargeya S."/>
            <person name="Fitzgerald M."/>
            <person name="Haas B."/>
            <person name="Abouelleil A."/>
            <person name="Alvarado L."/>
            <person name="Arachchi H.M."/>
            <person name="Berlin A."/>
            <person name="Chapman S.B."/>
            <person name="Gearin G."/>
            <person name="Goldberg J."/>
            <person name="Griggs A."/>
            <person name="Gujja S."/>
            <person name="Hansen M."/>
            <person name="Heiman D."/>
            <person name="Howarth C."/>
            <person name="Larimer J."/>
            <person name="Lui A."/>
            <person name="MacDonald P.J.P."/>
            <person name="McCowen C."/>
            <person name="Montmayeur A."/>
            <person name="Murphy C."/>
            <person name="Neiman D."/>
            <person name="Pearson M."/>
            <person name="Priest M."/>
            <person name="Roberts A."/>
            <person name="Saif S."/>
            <person name="Shea T."/>
            <person name="Sisk P."/>
            <person name="Stolte C."/>
            <person name="Sykes S."/>
            <person name="Wortman J."/>
            <person name="Nusbaum C."/>
            <person name="Birren B."/>
        </authorList>
    </citation>
    <scope>NUCLEOTIDE SEQUENCE [LARGE SCALE GENOMIC DNA]</scope>
    <source>
        <strain evidence="1 2">OT 289</strain>
    </source>
</reference>
<dbReference type="STRING" id="999422.HMPREF9944_01735"/>
<gene>
    <name evidence="1" type="ORF">HMPREF9944_01735</name>
</gene>
<name>H1HNJ1_9BACT</name>
<keyword evidence="2" id="KW-1185">Reference proteome</keyword>
<organism evidence="1 2">
    <name type="scientific">Segatella maculosa OT 289</name>
    <dbReference type="NCBI Taxonomy" id="999422"/>
    <lineage>
        <taxon>Bacteria</taxon>
        <taxon>Pseudomonadati</taxon>
        <taxon>Bacteroidota</taxon>
        <taxon>Bacteroidia</taxon>
        <taxon>Bacteroidales</taxon>
        <taxon>Prevotellaceae</taxon>
        <taxon>Segatella</taxon>
    </lineage>
</organism>